<evidence type="ECO:0000256" key="1">
    <source>
        <dbReference type="ARBA" id="ARBA00009156"/>
    </source>
</evidence>
<accession>A0A917B2E5</accession>
<protein>
    <recommendedName>
        <fullName evidence="5">Carbohydrate kinase FGGY N-terminal domain-containing protein</fullName>
    </recommendedName>
</protein>
<organism evidence="6 7">
    <name type="scientific">Subtercola lobariae</name>
    <dbReference type="NCBI Taxonomy" id="1588641"/>
    <lineage>
        <taxon>Bacteria</taxon>
        <taxon>Bacillati</taxon>
        <taxon>Actinomycetota</taxon>
        <taxon>Actinomycetes</taxon>
        <taxon>Micrococcales</taxon>
        <taxon>Microbacteriaceae</taxon>
        <taxon>Subtercola</taxon>
    </lineage>
</organism>
<gene>
    <name evidence="6" type="ORF">GCM10011399_10060</name>
</gene>
<evidence type="ECO:0000313" key="6">
    <source>
        <dbReference type="EMBL" id="GGF18341.1"/>
    </source>
</evidence>
<keyword evidence="2" id="KW-0859">Xylose metabolism</keyword>
<dbReference type="RefSeq" id="WP_188674771.1">
    <property type="nucleotide sequence ID" value="NZ_BMGP01000002.1"/>
</dbReference>
<dbReference type="PANTHER" id="PTHR43095:SF5">
    <property type="entry name" value="XYLULOSE KINASE"/>
    <property type="match status" value="1"/>
</dbReference>
<dbReference type="EMBL" id="BMGP01000002">
    <property type="protein sequence ID" value="GGF18341.1"/>
    <property type="molecule type" value="Genomic_DNA"/>
</dbReference>
<name>A0A917B2E5_9MICO</name>
<reference evidence="6 7" key="1">
    <citation type="journal article" date="2014" name="Int. J. Syst. Evol. Microbiol.">
        <title>Complete genome sequence of Corynebacterium casei LMG S-19264T (=DSM 44701T), isolated from a smear-ripened cheese.</title>
        <authorList>
            <consortium name="US DOE Joint Genome Institute (JGI-PGF)"/>
            <person name="Walter F."/>
            <person name="Albersmeier A."/>
            <person name="Kalinowski J."/>
            <person name="Ruckert C."/>
        </authorList>
    </citation>
    <scope>NUCLEOTIDE SEQUENCE [LARGE SCALE GENOMIC DNA]</scope>
    <source>
        <strain evidence="6 7">CGMCC 1.12976</strain>
    </source>
</reference>
<dbReference type="InterPro" id="IPR018484">
    <property type="entry name" value="FGGY_N"/>
</dbReference>
<keyword evidence="2" id="KW-0119">Carbohydrate metabolism</keyword>
<sequence length="455" mass="47402">MTTLLGLDLGTSSMKVSAYRDTGEHLGTTSCSTPWQVGRSGAELDSSVFADKVRDAIEKCASRFALDSVAGIGITGMAETIFVETVDGVTHSARAWNDRGGPAELPDPELFEQTGLLDVTRTSAVRLRNLCDSGERVRSWSGVPEYAVRVLGGDSIAERSLASRSGLVDVRAGDWSEALLTWARVSDVPVPALSHAGTPAGVMTVGPCAGAVLTVAGHDHLTAALGAGAADDTGLFDSLGTGEGIVAEVLADNAQLSAADLRRLTAEKFNVGLGLRETNVILLAGLGTGNRLNLILAALAANGFGRADVIDSLGRRSDPDAALTGELAELVETLGAENWQSVRDDIAAIVARNVLDLATAQALWWAEVARVTLNARDVLNSLSRLVPRATRLIAAGGWLGNEGIRDVREALLGPFEVFESGEAGTRGAALLAGLASGVYASRTDFPPPNSREAIK</sequence>
<dbReference type="SUPFAM" id="SSF53067">
    <property type="entry name" value="Actin-like ATPase domain"/>
    <property type="match status" value="2"/>
</dbReference>
<keyword evidence="7" id="KW-1185">Reference proteome</keyword>
<dbReference type="GO" id="GO:0042732">
    <property type="term" value="P:D-xylose metabolic process"/>
    <property type="evidence" value="ECO:0007669"/>
    <property type="project" value="UniProtKB-KW"/>
</dbReference>
<feature type="domain" description="Carbohydrate kinase FGGY N-terminal" evidence="5">
    <location>
        <begin position="4"/>
        <end position="226"/>
    </location>
</feature>
<keyword evidence="3" id="KW-0808">Transferase</keyword>
<comment type="caution">
    <text evidence="6">The sequence shown here is derived from an EMBL/GenBank/DDBJ whole genome shotgun (WGS) entry which is preliminary data.</text>
</comment>
<evidence type="ECO:0000259" key="5">
    <source>
        <dbReference type="Pfam" id="PF00370"/>
    </source>
</evidence>
<evidence type="ECO:0000256" key="3">
    <source>
        <dbReference type="ARBA" id="ARBA00022679"/>
    </source>
</evidence>
<dbReference type="PANTHER" id="PTHR43095">
    <property type="entry name" value="SUGAR KINASE"/>
    <property type="match status" value="1"/>
</dbReference>
<dbReference type="Pfam" id="PF00370">
    <property type="entry name" value="FGGY_N"/>
    <property type="match status" value="1"/>
</dbReference>
<keyword evidence="4" id="KW-0418">Kinase</keyword>
<evidence type="ECO:0000256" key="4">
    <source>
        <dbReference type="ARBA" id="ARBA00022777"/>
    </source>
</evidence>
<dbReference type="GO" id="GO:0016301">
    <property type="term" value="F:kinase activity"/>
    <property type="evidence" value="ECO:0007669"/>
    <property type="project" value="UniProtKB-KW"/>
</dbReference>
<dbReference type="InterPro" id="IPR050406">
    <property type="entry name" value="FGGY_Carb_Kinase"/>
</dbReference>
<evidence type="ECO:0000313" key="7">
    <source>
        <dbReference type="Proteomes" id="UP000598775"/>
    </source>
</evidence>
<proteinExistence type="inferred from homology"/>
<comment type="similarity">
    <text evidence="1">Belongs to the FGGY kinase family.</text>
</comment>
<dbReference type="Gene3D" id="3.30.420.40">
    <property type="match status" value="2"/>
</dbReference>
<dbReference type="InterPro" id="IPR043129">
    <property type="entry name" value="ATPase_NBD"/>
</dbReference>
<dbReference type="AlphaFoldDB" id="A0A917B2E5"/>
<dbReference type="Proteomes" id="UP000598775">
    <property type="component" value="Unassembled WGS sequence"/>
</dbReference>
<evidence type="ECO:0000256" key="2">
    <source>
        <dbReference type="ARBA" id="ARBA00022629"/>
    </source>
</evidence>